<evidence type="ECO:0000259" key="5">
    <source>
        <dbReference type="Pfam" id="PF04542"/>
    </source>
</evidence>
<gene>
    <name evidence="7" type="ORF">ABE541_18130</name>
</gene>
<feature type="domain" description="RNA polymerase sigma-70 region 2" evidence="5">
    <location>
        <begin position="28"/>
        <end position="95"/>
    </location>
</feature>
<keyword evidence="8" id="KW-1185">Reference proteome</keyword>
<feature type="domain" description="RNA polymerase sigma factor 70 region 4 type 2" evidence="6">
    <location>
        <begin position="121"/>
        <end position="173"/>
    </location>
</feature>
<sequence length="187" mass="21647">MTINEHDENTIQIIKGCIIEDRRSQKDLYKLYHALALGICLRYSNDKEEALAILNDGFFKVFKHIKKYNFDKPISAWIRKIMTNTAIDYYRSKVRMGAVVDIASYEHPITDETITQKLHYEDLLLMVQKLSPTYRTVFNLYAIDGYTHEEIGSMLGIAVGTSKSNLHKARQRLVEMVRNQNSIAIKS</sequence>
<keyword evidence="2" id="KW-0805">Transcription regulation</keyword>
<dbReference type="Gene3D" id="1.10.1740.10">
    <property type="match status" value="1"/>
</dbReference>
<dbReference type="InterPro" id="IPR013324">
    <property type="entry name" value="RNA_pol_sigma_r3/r4-like"/>
</dbReference>
<evidence type="ECO:0000256" key="2">
    <source>
        <dbReference type="ARBA" id="ARBA00023015"/>
    </source>
</evidence>
<dbReference type="EMBL" id="JBDJNQ010000009">
    <property type="protein sequence ID" value="MEN5379188.1"/>
    <property type="molecule type" value="Genomic_DNA"/>
</dbReference>
<dbReference type="Proteomes" id="UP001409291">
    <property type="component" value="Unassembled WGS sequence"/>
</dbReference>
<dbReference type="InterPro" id="IPR014284">
    <property type="entry name" value="RNA_pol_sigma-70_dom"/>
</dbReference>
<keyword evidence="3" id="KW-0731">Sigma factor</keyword>
<evidence type="ECO:0000259" key="6">
    <source>
        <dbReference type="Pfam" id="PF08281"/>
    </source>
</evidence>
<dbReference type="InterPro" id="IPR036388">
    <property type="entry name" value="WH-like_DNA-bd_sf"/>
</dbReference>
<name>A0ABV0BYW5_9SPHI</name>
<dbReference type="NCBIfam" id="TIGR02937">
    <property type="entry name" value="sigma70-ECF"/>
    <property type="match status" value="1"/>
</dbReference>
<evidence type="ECO:0000313" key="8">
    <source>
        <dbReference type="Proteomes" id="UP001409291"/>
    </source>
</evidence>
<dbReference type="RefSeq" id="WP_346581962.1">
    <property type="nucleotide sequence ID" value="NZ_JBDJNQ010000009.1"/>
</dbReference>
<reference evidence="7 8" key="1">
    <citation type="submission" date="2024-04" db="EMBL/GenBank/DDBJ databases">
        <title>WGS of bacteria from Torrens River.</title>
        <authorList>
            <person name="Wyrsch E.R."/>
            <person name="Drigo B."/>
        </authorList>
    </citation>
    <scope>NUCLEOTIDE SEQUENCE [LARGE SCALE GENOMIC DNA]</scope>
    <source>
        <strain evidence="7 8">TWI391</strain>
    </source>
</reference>
<proteinExistence type="inferred from homology"/>
<dbReference type="Pfam" id="PF04542">
    <property type="entry name" value="Sigma70_r2"/>
    <property type="match status" value="1"/>
</dbReference>
<comment type="similarity">
    <text evidence="1">Belongs to the sigma-70 factor family. ECF subfamily.</text>
</comment>
<keyword evidence="4" id="KW-0804">Transcription</keyword>
<evidence type="ECO:0000256" key="3">
    <source>
        <dbReference type="ARBA" id="ARBA00023082"/>
    </source>
</evidence>
<dbReference type="SUPFAM" id="SSF88659">
    <property type="entry name" value="Sigma3 and sigma4 domains of RNA polymerase sigma factors"/>
    <property type="match status" value="1"/>
</dbReference>
<evidence type="ECO:0000256" key="4">
    <source>
        <dbReference type="ARBA" id="ARBA00023163"/>
    </source>
</evidence>
<dbReference type="Gene3D" id="1.10.10.10">
    <property type="entry name" value="Winged helix-like DNA-binding domain superfamily/Winged helix DNA-binding domain"/>
    <property type="match status" value="1"/>
</dbReference>
<dbReference type="SUPFAM" id="SSF88946">
    <property type="entry name" value="Sigma2 domain of RNA polymerase sigma factors"/>
    <property type="match status" value="1"/>
</dbReference>
<dbReference type="InterPro" id="IPR013325">
    <property type="entry name" value="RNA_pol_sigma_r2"/>
</dbReference>
<organism evidence="7 8">
    <name type="scientific">Sphingobacterium kitahiroshimense</name>
    <dbReference type="NCBI Taxonomy" id="470446"/>
    <lineage>
        <taxon>Bacteria</taxon>
        <taxon>Pseudomonadati</taxon>
        <taxon>Bacteroidota</taxon>
        <taxon>Sphingobacteriia</taxon>
        <taxon>Sphingobacteriales</taxon>
        <taxon>Sphingobacteriaceae</taxon>
        <taxon>Sphingobacterium</taxon>
    </lineage>
</organism>
<dbReference type="PANTHER" id="PTHR43133">
    <property type="entry name" value="RNA POLYMERASE ECF-TYPE SIGMA FACTO"/>
    <property type="match status" value="1"/>
</dbReference>
<dbReference type="PANTHER" id="PTHR43133:SF46">
    <property type="entry name" value="RNA POLYMERASE SIGMA-70 FACTOR ECF SUBFAMILY"/>
    <property type="match status" value="1"/>
</dbReference>
<dbReference type="Pfam" id="PF08281">
    <property type="entry name" value="Sigma70_r4_2"/>
    <property type="match status" value="1"/>
</dbReference>
<dbReference type="InterPro" id="IPR007627">
    <property type="entry name" value="RNA_pol_sigma70_r2"/>
</dbReference>
<comment type="caution">
    <text evidence="7">The sequence shown here is derived from an EMBL/GenBank/DDBJ whole genome shotgun (WGS) entry which is preliminary data.</text>
</comment>
<dbReference type="InterPro" id="IPR039425">
    <property type="entry name" value="RNA_pol_sigma-70-like"/>
</dbReference>
<evidence type="ECO:0000313" key="7">
    <source>
        <dbReference type="EMBL" id="MEN5379188.1"/>
    </source>
</evidence>
<dbReference type="CDD" id="cd06171">
    <property type="entry name" value="Sigma70_r4"/>
    <property type="match status" value="1"/>
</dbReference>
<dbReference type="InterPro" id="IPR013249">
    <property type="entry name" value="RNA_pol_sigma70_r4_t2"/>
</dbReference>
<protein>
    <submittedName>
        <fullName evidence="7">Sigma-70 family RNA polymerase sigma factor</fullName>
    </submittedName>
</protein>
<evidence type="ECO:0000256" key="1">
    <source>
        <dbReference type="ARBA" id="ARBA00010641"/>
    </source>
</evidence>
<accession>A0ABV0BYW5</accession>